<dbReference type="AlphaFoldDB" id="A0A1H4JI33"/>
<dbReference type="Pfam" id="PF02036">
    <property type="entry name" value="SCP2"/>
    <property type="match status" value="1"/>
</dbReference>
<dbReference type="InterPro" id="IPR036527">
    <property type="entry name" value="SCP2_sterol-bd_dom_sf"/>
</dbReference>
<evidence type="ECO:0000259" key="1">
    <source>
        <dbReference type="Pfam" id="PF02036"/>
    </source>
</evidence>
<dbReference type="PANTHER" id="PTHR10094:SF25">
    <property type="entry name" value="SCP2 STEROL-BINDING DOMAIN-CONTAINING PROTEIN 1"/>
    <property type="match status" value="1"/>
</dbReference>
<dbReference type="InterPro" id="IPR003033">
    <property type="entry name" value="SCP2_sterol-bd_dom"/>
</dbReference>
<dbReference type="RefSeq" id="WP_090327737.1">
    <property type="nucleotide sequence ID" value="NZ_FNSL01000001.1"/>
</dbReference>
<dbReference type="PANTHER" id="PTHR10094">
    <property type="entry name" value="STEROL CARRIER PROTEIN 2 SCP-2 FAMILY PROTEIN"/>
    <property type="match status" value="1"/>
</dbReference>
<dbReference type="GO" id="GO:0005829">
    <property type="term" value="C:cytosol"/>
    <property type="evidence" value="ECO:0007669"/>
    <property type="project" value="TreeGrafter"/>
</dbReference>
<evidence type="ECO:0000313" key="3">
    <source>
        <dbReference type="Proteomes" id="UP000199064"/>
    </source>
</evidence>
<dbReference type="EMBL" id="FNSL01000001">
    <property type="protein sequence ID" value="SEB45827.1"/>
    <property type="molecule type" value="Genomic_DNA"/>
</dbReference>
<keyword evidence="3" id="KW-1185">Reference proteome</keyword>
<name>A0A1H4JI33_9HYPH</name>
<protein>
    <submittedName>
        <fullName evidence="2">Putative sterol carrier protein</fullName>
    </submittedName>
</protein>
<dbReference type="Gene3D" id="3.30.1050.10">
    <property type="entry name" value="SCP2 sterol-binding domain"/>
    <property type="match status" value="1"/>
</dbReference>
<accession>A0A1H4JI33</accession>
<gene>
    <name evidence="2" type="ORF">SAMN05216452_1391</name>
</gene>
<dbReference type="SUPFAM" id="SSF55718">
    <property type="entry name" value="SCP-like"/>
    <property type="match status" value="1"/>
</dbReference>
<sequence length="93" mass="9703">MGMEAIAEKVKARVADSGFGRSVKFDCGNDGVVVIDGNTVSTEDSDADCVISLSKDDLEAMIAGDLDPTAAFMQGKLKVDGDMSVAMQLSQVL</sequence>
<proteinExistence type="predicted"/>
<organism evidence="2 3">
    <name type="scientific">Nitratireductor aquibiodomus</name>
    <dbReference type="NCBI Taxonomy" id="204799"/>
    <lineage>
        <taxon>Bacteria</taxon>
        <taxon>Pseudomonadati</taxon>
        <taxon>Pseudomonadota</taxon>
        <taxon>Alphaproteobacteria</taxon>
        <taxon>Hyphomicrobiales</taxon>
        <taxon>Phyllobacteriaceae</taxon>
        <taxon>Nitratireductor</taxon>
    </lineage>
</organism>
<reference evidence="3" key="1">
    <citation type="submission" date="2016-10" db="EMBL/GenBank/DDBJ databases">
        <authorList>
            <person name="Varghese N."/>
            <person name="Submissions S."/>
        </authorList>
    </citation>
    <scope>NUCLEOTIDE SEQUENCE [LARGE SCALE GENOMIC DNA]</scope>
    <source>
        <strain evidence="3">ES.061</strain>
    </source>
</reference>
<evidence type="ECO:0000313" key="2">
    <source>
        <dbReference type="EMBL" id="SEB45827.1"/>
    </source>
</evidence>
<dbReference type="Proteomes" id="UP000199064">
    <property type="component" value="Unassembled WGS sequence"/>
</dbReference>
<feature type="domain" description="SCP2" evidence="1">
    <location>
        <begin position="13"/>
        <end position="93"/>
    </location>
</feature>